<evidence type="ECO:0000259" key="3">
    <source>
        <dbReference type="Pfam" id="PF17168"/>
    </source>
</evidence>
<dbReference type="InterPro" id="IPR032515">
    <property type="entry name" value="DUF4964"/>
</dbReference>
<dbReference type="InterPro" id="IPR032514">
    <property type="entry name" value="GtaA_central"/>
</dbReference>
<gene>
    <name evidence="4" type="ORF">SAMN05444349_101138</name>
</gene>
<feature type="domain" description="Glutaminase A central" evidence="2">
    <location>
        <begin position="484"/>
        <end position="633"/>
    </location>
</feature>
<keyword evidence="5" id="KW-1185">Reference proteome</keyword>
<evidence type="ECO:0008006" key="6">
    <source>
        <dbReference type="Google" id="ProtNLM"/>
    </source>
</evidence>
<evidence type="ECO:0000259" key="2">
    <source>
        <dbReference type="Pfam" id="PF16335"/>
    </source>
</evidence>
<feature type="domain" description="DUF4964" evidence="1">
    <location>
        <begin position="42"/>
        <end position="98"/>
    </location>
</feature>
<dbReference type="STRING" id="871325.SAMN05444349_101138"/>
<organism evidence="4 5">
    <name type="scientific">Bacteroides faecichinchillae</name>
    <dbReference type="NCBI Taxonomy" id="871325"/>
    <lineage>
        <taxon>Bacteria</taxon>
        <taxon>Pseudomonadati</taxon>
        <taxon>Bacteroidota</taxon>
        <taxon>Bacteroidia</taxon>
        <taxon>Bacteroidales</taxon>
        <taxon>Bacteroidaceae</taxon>
        <taxon>Bacteroides</taxon>
    </lineage>
</organism>
<dbReference type="Proteomes" id="UP000184436">
    <property type="component" value="Unassembled WGS sequence"/>
</dbReference>
<protein>
    <recommendedName>
        <fullName evidence="6">DUF4965 domain-containing protein</fullName>
    </recommendedName>
</protein>
<evidence type="ECO:0000259" key="1">
    <source>
        <dbReference type="Pfam" id="PF16334"/>
    </source>
</evidence>
<dbReference type="InterPro" id="IPR052743">
    <property type="entry name" value="Glutaminase_GtaA"/>
</dbReference>
<feature type="domain" description="Glutaminase A N-terminal" evidence="3">
    <location>
        <begin position="262"/>
        <end position="353"/>
    </location>
</feature>
<sequence>MTYYNGKLLMIFVYIIGLLTACDSSERIEVLRNDIHPSRHILVPLAPTFSVEVAGDTLYHQYLHVFKGKDFPLMGLLYVDGKGYRFMGGDSLRIRALAPLAGDSCGWKGKYFFLRPEEGWNKMGYDDSKWQEGSAAFGTEGLWYTTNTIWSAENIYLRRHVTLNKEALDNHKLYIRFLCDDIVTIFCNGDEVVHSNYTNKSVGCRQLPDTIVDKIKEGDNLLAAHCYNISSNALLDYGLYIENKEYIDVDTAFFKSVDIQATQTHYSFQCGDVELQLSFVAPSLLQDQEYMGCPVGFLSYRIVSTDGQQHDVDISFDMDMEWMFDRVKIKESVEKDWRIIQGDSLYVAVKAEDVQSVCKDGRIILTQKNMMRKGADSGVVLLGYEEGEVLQYFGENLPYYWQRNKNANIKEVLRNIGDNYQTLQRKCDETDMYYSQKLSLEKGKIKAEKMFPYYRNFLATRRLSVAPDGELLCYSNIVGRVRDAFDSFPYLMFYERMDWMKGTLKPVFDFCENGHWVKQFPPFDIGFFPIAIHQESVNDYGIEMAANMLMMTLAIVKTDGAFDYAEKHWRHIYQWGNYLEKMVKKQQELMAEQRKDSVKQQETSAVKQIPAAHKEEVKAILGLKAYQELIELQKQR</sequence>
<evidence type="ECO:0000313" key="5">
    <source>
        <dbReference type="Proteomes" id="UP000184436"/>
    </source>
</evidence>
<dbReference type="InterPro" id="IPR033433">
    <property type="entry name" value="GtaA_N"/>
</dbReference>
<dbReference type="Pfam" id="PF17168">
    <property type="entry name" value="DUF5127"/>
    <property type="match status" value="1"/>
</dbReference>
<dbReference type="Pfam" id="PF16334">
    <property type="entry name" value="DUF4964"/>
    <property type="match status" value="1"/>
</dbReference>
<name>A0A1M4SHS3_9BACE</name>
<reference evidence="4 5" key="1">
    <citation type="submission" date="2016-11" db="EMBL/GenBank/DDBJ databases">
        <authorList>
            <person name="Jaros S."/>
            <person name="Januszkiewicz K."/>
            <person name="Wedrychowicz H."/>
        </authorList>
    </citation>
    <scope>NUCLEOTIDE SEQUENCE [LARGE SCALE GENOMIC DNA]</scope>
    <source>
        <strain evidence="4 5">DSM 26883</strain>
    </source>
</reference>
<dbReference type="AlphaFoldDB" id="A0A1M4SHS3"/>
<dbReference type="InterPro" id="IPR008979">
    <property type="entry name" value="Galactose-bd-like_sf"/>
</dbReference>
<dbReference type="PANTHER" id="PTHR31987:SF1">
    <property type="entry name" value="GLUTAMINASE A"/>
    <property type="match status" value="1"/>
</dbReference>
<dbReference type="PANTHER" id="PTHR31987">
    <property type="entry name" value="GLUTAMINASE A-RELATED"/>
    <property type="match status" value="1"/>
</dbReference>
<accession>A0A1M4SHS3</accession>
<dbReference type="PROSITE" id="PS51257">
    <property type="entry name" value="PROKAR_LIPOPROTEIN"/>
    <property type="match status" value="1"/>
</dbReference>
<evidence type="ECO:0000313" key="4">
    <source>
        <dbReference type="EMBL" id="SHE31739.1"/>
    </source>
</evidence>
<dbReference type="Pfam" id="PF16335">
    <property type="entry name" value="GtaA_6_Hairpin"/>
    <property type="match status" value="1"/>
</dbReference>
<dbReference type="SUPFAM" id="SSF49785">
    <property type="entry name" value="Galactose-binding domain-like"/>
    <property type="match status" value="1"/>
</dbReference>
<dbReference type="Gene3D" id="2.60.120.260">
    <property type="entry name" value="Galactose-binding domain-like"/>
    <property type="match status" value="1"/>
</dbReference>
<dbReference type="EMBL" id="FQVD01000001">
    <property type="protein sequence ID" value="SHE31739.1"/>
    <property type="molecule type" value="Genomic_DNA"/>
</dbReference>
<proteinExistence type="predicted"/>